<dbReference type="VEuPathDB" id="FungiDB:SPSK_05813"/>
<dbReference type="AntiFam" id="ANF00142">
    <property type="entry name" value="Shadow ORF (opposite yadG)"/>
</dbReference>
<feature type="region of interest" description="Disordered" evidence="1">
    <location>
        <begin position="461"/>
        <end position="495"/>
    </location>
</feature>
<proteinExistence type="predicted"/>
<dbReference type="RefSeq" id="XP_016591871.1">
    <property type="nucleotide sequence ID" value="XM_016732524.1"/>
</dbReference>
<feature type="compositionally biased region" description="Basic and acidic residues" evidence="1">
    <location>
        <begin position="1495"/>
        <end position="1519"/>
    </location>
</feature>
<reference evidence="2 3" key="2">
    <citation type="journal article" date="2015" name="Eukaryot. Cell">
        <title>Asexual propagation of a virulent clone complex in a human and feline outbreak of sporotrichosis.</title>
        <authorList>
            <person name="Teixeira Mde M."/>
            <person name="Rodrigues A.M."/>
            <person name="Tsui C.K."/>
            <person name="de Almeida L.G."/>
            <person name="Van Diepeningen A.D."/>
            <person name="van den Ende B.G."/>
            <person name="Fernandes G.F."/>
            <person name="Kano R."/>
            <person name="Hamelin R.C."/>
            <person name="Lopes-Bezerra L.M."/>
            <person name="Vasconcelos A.T."/>
            <person name="de Hoog S."/>
            <person name="de Camargo Z.P."/>
            <person name="Felipe M.S."/>
        </authorList>
    </citation>
    <scope>NUCLEOTIDE SEQUENCE [LARGE SCALE GENOMIC DNA]</scope>
    <source>
        <strain evidence="2 3">1099-18</strain>
    </source>
</reference>
<dbReference type="OrthoDB" id="10665671at2759"/>
<reference evidence="2 3" key="1">
    <citation type="journal article" date="2014" name="BMC Genomics">
        <title>Comparative genomics of the major fungal agents of human and animal Sporotrichosis: Sporothrix schenckii and Sporothrix brasiliensis.</title>
        <authorList>
            <person name="Teixeira M.M."/>
            <person name="de Almeida L.G."/>
            <person name="Kubitschek-Barreira P."/>
            <person name="Alves F.L."/>
            <person name="Kioshima E.S."/>
            <person name="Abadio A.K."/>
            <person name="Fernandes L."/>
            <person name="Derengowski L.S."/>
            <person name="Ferreira K.S."/>
            <person name="Souza R.C."/>
            <person name="Ruiz J.C."/>
            <person name="de Andrade N.C."/>
            <person name="Paes H.C."/>
            <person name="Nicola A.M."/>
            <person name="Albuquerque P."/>
            <person name="Gerber A.L."/>
            <person name="Martins V.P."/>
            <person name="Peconick L.D."/>
            <person name="Neto A.V."/>
            <person name="Chaucanez C.B."/>
            <person name="Silva P.A."/>
            <person name="Cunha O.L."/>
            <person name="de Oliveira F.F."/>
            <person name="dos Santos T.C."/>
            <person name="Barros A.L."/>
            <person name="Soares M.A."/>
            <person name="de Oliveira L.M."/>
            <person name="Marini M.M."/>
            <person name="Villalobos-Duno H."/>
            <person name="Cunha M.M."/>
            <person name="de Hoog S."/>
            <person name="da Silveira J.F."/>
            <person name="Henrissat B."/>
            <person name="Nino-Vega G.A."/>
            <person name="Cisalpino P.S."/>
            <person name="Mora-Montes H.M."/>
            <person name="Almeida S.R."/>
            <person name="Stajich J.E."/>
            <person name="Lopes-Bezerra L.M."/>
            <person name="Vasconcelos A.T."/>
            <person name="Felipe M.S."/>
        </authorList>
    </citation>
    <scope>NUCLEOTIDE SEQUENCE [LARGE SCALE GENOMIC DNA]</scope>
    <source>
        <strain evidence="2 3">1099-18</strain>
    </source>
</reference>
<dbReference type="GeneID" id="27667801"/>
<feature type="region of interest" description="Disordered" evidence="1">
    <location>
        <begin position="671"/>
        <end position="694"/>
    </location>
</feature>
<dbReference type="KEGG" id="ssck:SPSK_05813"/>
<evidence type="ECO:0000313" key="3">
    <source>
        <dbReference type="Proteomes" id="UP000033710"/>
    </source>
</evidence>
<sequence length="1705" mass="183660">MAQKWKRKLRATTLLLLLLVAVHVNEVLGLVRLLGHLGQRLVVTAHVAHGPEHAVLVLHQLPWVAVLDERATVQHQHLVVVGNRLQTVRNRHNRRRQLAERLLDLGVRRVVDRRGRLVHQQDRRVLEQRPRKTQQLALALRQVRARLGHGRRQVQEDVLVGRNRRRGRRRLLRRRGGSHRLRGRVRRRRRRQRRGAGTRRNRLVGTNQLHAAESSENLLVRERLEGVQVGADGAHEQRRLLGHDDLARLGLKGAEQSQRKRTLTSTSAADNANLLVRSNAEGQVAQHGVQLGAVPGGVVNKLHGALARPVGGRTAVFNHGRRLLLDVEVLLNPLHRVHVLLVHGIQTHKPQHVLGKTNGVAERDARRTGINGTKAQNDKHACEESNEIAQEICAECQPAVSCPQVDKRSDLRVDTRQVVTDKAALVAIRADGCDTRERLAKLLEQRTALDRLKTLQNDVECRDENTGNQEAGSYGRNQDYGNADGEGTRHDANGHRGHLLVDSLEILAEAIHHLAERGHVEELEAGKRHRMHQAVVQFPGRSQGTEEDPEIADEGKDSTDKTNDSQDGNVVVRVDLGCHEGLEGRVGLEDGRVLGDPQRPNRRDVAHGVWREDVREGAGEQRRLAGGARDERAKRRVEVRRSHGCHFDGLLSVLVRPLLDPQVGGDERELLGREDAGSNNPEPPRPHGTKVQLNNRPLDGACSLGLLESILLFVYFVLLRTGGTGSSGTGGAVTITGQRRIRSTTVVNECGAVTVISLFADARGHARRDTRDVGSACCRLELDLLTEHARGNDLLGRALASDAAIVHDDNKVGEGDTERDVVRDQNASAVAHERAANAVVEDPLCRVRVDGAQAVVQEQVTGVGVQSTGKRDTLLLATGQGNALLSDQGLVTVVQCLVQITLQGAGHNDVAVPLLVKRRREENVLLDGSVHEPGLLGDVGARLRQIGLRVGADILTTAAAREVHLAVYESHFAEQSHEQRGLAGTGGASDNVELANIEVHIQVEKAEGHGAVLGNHVLATPYEAGVVAETNDAFAGGFVDVVQAELVELLGLLLRQKLLDTVNGDLGLLNVGNHVAELVERVPQQHEQGDGSEGDRRVQGLVLDHGVDQEAAECNQDGDRVPHSDCACPDNVTLTKGLKLGAALLVDNVAEAELPGEVLDDADILENLVGGVDALVGSGHNLLLGGVESLGEANVDRQEQRHDDEARDGTQAHDTVQQDNGDEELGRSSSNQEMQVGCDLGHLEAVNRHEVDDGTNVGLLIRLVVVFLRIVASSGRGIRVVGSRSRAVRNTTGSTALVGLLESKLALDRGHPAGLLCAGLVRLVRLATEHGVVARGGLAAESLGVDLAHKNGANVDADLATNPEGLVVAERADQVGDGQEDDVEPQNIERGLVGVLDKLQDGLEQHGRGKGKETRHDGPAGLDKQRALKVQQQVDAQRQGLLYLPVARQNGTSLVLGIQIPNALHLQRLLVTLPHNAVDPGEGESRLVALAGGDGHGEEQRRQGELDNHEDLGKGRGWVDEDGAEDGEREKPLRRVDHDGMVPQAQVDEEGRIDPGKKANNGGRAALGNKNIIVVGFVSGKGALGEGNDVHGNEAGNGQLLDDNQKSLAGRPVGLHNGALGGGAGQVNGTATDHEAVIGVLVAIVVVIVVGHRRTATVRRSTVALVVAVERAWSGKLRAACGGRLAVESLAHTLVAETGLWLPPF</sequence>
<feature type="compositionally biased region" description="Basic and acidic residues" evidence="1">
    <location>
        <begin position="1526"/>
        <end position="1540"/>
    </location>
</feature>
<gene>
    <name evidence="2" type="ORF">SPSK_05813</name>
</gene>
<feature type="compositionally biased region" description="Polar residues" evidence="1">
    <location>
        <begin position="466"/>
        <end position="480"/>
    </location>
</feature>
<feature type="compositionally biased region" description="Basic and acidic residues" evidence="1">
    <location>
        <begin position="553"/>
        <end position="564"/>
    </location>
</feature>
<accession>A0A0F2MK29</accession>
<dbReference type="Proteomes" id="UP000033710">
    <property type="component" value="Unassembled WGS sequence"/>
</dbReference>
<organism evidence="2 3">
    <name type="scientific">Sporothrix schenckii 1099-18</name>
    <dbReference type="NCBI Taxonomy" id="1397361"/>
    <lineage>
        <taxon>Eukaryota</taxon>
        <taxon>Fungi</taxon>
        <taxon>Dikarya</taxon>
        <taxon>Ascomycota</taxon>
        <taxon>Pezizomycotina</taxon>
        <taxon>Sordariomycetes</taxon>
        <taxon>Sordariomycetidae</taxon>
        <taxon>Ophiostomatales</taxon>
        <taxon>Ophiostomataceae</taxon>
        <taxon>Sporothrix</taxon>
    </lineage>
</organism>
<evidence type="ECO:0000313" key="2">
    <source>
        <dbReference type="EMBL" id="KJR89195.1"/>
    </source>
</evidence>
<feature type="region of interest" description="Disordered" evidence="1">
    <location>
        <begin position="1196"/>
        <end position="1231"/>
    </location>
</feature>
<feature type="region of interest" description="Disordered" evidence="1">
    <location>
        <begin position="167"/>
        <end position="201"/>
    </location>
</feature>
<feature type="region of interest" description="Disordered" evidence="1">
    <location>
        <begin position="537"/>
        <end position="569"/>
    </location>
</feature>
<feature type="region of interest" description="Disordered" evidence="1">
    <location>
        <begin position="589"/>
        <end position="610"/>
    </location>
</feature>
<protein>
    <submittedName>
        <fullName evidence="2">Uncharacterized protein</fullName>
    </submittedName>
</protein>
<name>A0A0F2MK29_SPOSC</name>
<feature type="compositionally biased region" description="Basic and acidic residues" evidence="1">
    <location>
        <begin position="1196"/>
        <end position="1211"/>
    </location>
</feature>
<comment type="caution">
    <text evidence="2">The sequence shown here is derived from an EMBL/GenBank/DDBJ whole genome shotgun (WGS) entry which is preliminary data.</text>
</comment>
<evidence type="ECO:0000256" key="1">
    <source>
        <dbReference type="SAM" id="MobiDB-lite"/>
    </source>
</evidence>
<feature type="region of interest" description="Disordered" evidence="1">
    <location>
        <begin position="1493"/>
        <end position="1564"/>
    </location>
</feature>
<dbReference type="EMBL" id="AXCR01000001">
    <property type="protein sequence ID" value="KJR89195.1"/>
    <property type="molecule type" value="Genomic_DNA"/>
</dbReference>